<protein>
    <submittedName>
        <fullName evidence="4">FAD-binding protein</fullName>
    </submittedName>
</protein>
<dbReference type="OrthoDB" id="1489106at2"/>
<dbReference type="InterPro" id="IPR006094">
    <property type="entry name" value="Oxid_FAD_bind_N"/>
</dbReference>
<dbReference type="Pfam" id="PF09129">
    <property type="entry name" value="Chol_subst-bind"/>
    <property type="match status" value="1"/>
</dbReference>
<dbReference type="Gene3D" id="1.10.45.10">
    <property type="entry name" value="Vanillyl-alcohol Oxidase, Chain A, domain 4"/>
    <property type="match status" value="1"/>
</dbReference>
<organism evidence="4 5">
    <name type="scientific">Jejubacter calystegiae</name>
    <dbReference type="NCBI Taxonomy" id="2579935"/>
    <lineage>
        <taxon>Bacteria</taxon>
        <taxon>Pseudomonadati</taxon>
        <taxon>Pseudomonadota</taxon>
        <taxon>Gammaproteobacteria</taxon>
        <taxon>Enterobacterales</taxon>
        <taxon>Enterobacteriaceae</taxon>
        <taxon>Jejubacter</taxon>
    </lineage>
</organism>
<dbReference type="GO" id="GO:0016899">
    <property type="term" value="F:oxidoreductase activity, acting on the CH-OH group of donors, oxygen as acceptor"/>
    <property type="evidence" value="ECO:0007669"/>
    <property type="project" value="InterPro"/>
</dbReference>
<dbReference type="PROSITE" id="PS51387">
    <property type="entry name" value="FAD_PCMH"/>
    <property type="match status" value="1"/>
</dbReference>
<keyword evidence="1" id="KW-0285">Flavoprotein</keyword>
<dbReference type="SUPFAM" id="SSF56176">
    <property type="entry name" value="FAD-binding/transporter-associated domain-like"/>
    <property type="match status" value="1"/>
</dbReference>
<evidence type="ECO:0000256" key="2">
    <source>
        <dbReference type="ARBA" id="ARBA00022827"/>
    </source>
</evidence>
<dbReference type="KEGG" id="izh:FEM41_01355"/>
<dbReference type="Gene3D" id="3.40.462.10">
    <property type="entry name" value="FAD-linked oxidases, C-terminal domain"/>
    <property type="match status" value="1"/>
</dbReference>
<dbReference type="PANTHER" id="PTHR43762">
    <property type="entry name" value="L-GULONOLACTONE OXIDASE"/>
    <property type="match status" value="1"/>
</dbReference>
<dbReference type="InterPro" id="IPR016169">
    <property type="entry name" value="FAD-bd_PCMH_sub2"/>
</dbReference>
<dbReference type="GO" id="GO:0071949">
    <property type="term" value="F:FAD binding"/>
    <property type="evidence" value="ECO:0007669"/>
    <property type="project" value="InterPro"/>
</dbReference>
<feature type="domain" description="FAD-binding PCMH-type" evidence="3">
    <location>
        <begin position="25"/>
        <end position="216"/>
    </location>
</feature>
<dbReference type="InterPro" id="IPR015213">
    <property type="entry name" value="Cholesterol_OX_subst-bd"/>
</dbReference>
<dbReference type="Proteomes" id="UP000302163">
    <property type="component" value="Chromosome"/>
</dbReference>
<dbReference type="InterPro" id="IPR016164">
    <property type="entry name" value="FAD-linked_Oxase-like_C"/>
</dbReference>
<dbReference type="InterPro" id="IPR016170">
    <property type="entry name" value="Cytok_DH_C_sf"/>
</dbReference>
<proteinExistence type="predicted"/>
<evidence type="ECO:0000313" key="5">
    <source>
        <dbReference type="Proteomes" id="UP000302163"/>
    </source>
</evidence>
<keyword evidence="2" id="KW-0274">FAD</keyword>
<dbReference type="Gene3D" id="3.30.465.10">
    <property type="match status" value="1"/>
</dbReference>
<dbReference type="InterPro" id="IPR010031">
    <property type="entry name" value="FAD_lactone_oxidase-like"/>
</dbReference>
<gene>
    <name evidence="4" type="ORF">FEM41_01355</name>
</gene>
<dbReference type="Gene3D" id="3.30.43.10">
    <property type="entry name" value="Uridine Diphospho-n-acetylenolpyruvylglucosamine Reductase, domain 2"/>
    <property type="match status" value="1"/>
</dbReference>
<dbReference type="SUPFAM" id="SSF55103">
    <property type="entry name" value="FAD-linked oxidases, C-terminal domain"/>
    <property type="match status" value="1"/>
</dbReference>
<dbReference type="PANTHER" id="PTHR43762:SF1">
    <property type="entry name" value="D-ARABINONO-1,4-LACTONE OXIDASE"/>
    <property type="match status" value="1"/>
</dbReference>
<keyword evidence="5" id="KW-1185">Reference proteome</keyword>
<dbReference type="InterPro" id="IPR036318">
    <property type="entry name" value="FAD-bd_PCMH-like_sf"/>
</dbReference>
<dbReference type="InterPro" id="IPR016166">
    <property type="entry name" value="FAD-bd_PCMH"/>
</dbReference>
<dbReference type="InterPro" id="IPR016171">
    <property type="entry name" value="Vanillyl_alc_oxidase_C-sub2"/>
</dbReference>
<dbReference type="EMBL" id="CP040428">
    <property type="protein sequence ID" value="QCT18381.1"/>
    <property type="molecule type" value="Genomic_DNA"/>
</dbReference>
<evidence type="ECO:0000313" key="4">
    <source>
        <dbReference type="EMBL" id="QCT18381.1"/>
    </source>
</evidence>
<dbReference type="Pfam" id="PF01565">
    <property type="entry name" value="FAD_binding_4"/>
    <property type="match status" value="1"/>
</dbReference>
<dbReference type="RefSeq" id="WP_138093699.1">
    <property type="nucleotide sequence ID" value="NZ_CP040428.1"/>
</dbReference>
<name>A0A4P8YD27_9ENTR</name>
<dbReference type="InterPro" id="IPR016167">
    <property type="entry name" value="FAD-bd_PCMH_sub1"/>
</dbReference>
<accession>A0A4P8YD27</accession>
<reference evidence="4 5" key="1">
    <citation type="submission" date="2019-05" db="EMBL/GenBank/DDBJ databases">
        <title>Complete genome sequence of Izhakiella calystegiae KSNA2, an endophyte isolated from beach morning glory (Calystegia soldanella).</title>
        <authorList>
            <person name="Jiang L."/>
            <person name="Jeong J.C."/>
            <person name="Kim C.Y."/>
            <person name="Kim D.H."/>
            <person name="Kim S.W."/>
            <person name="Lee j."/>
        </authorList>
    </citation>
    <scope>NUCLEOTIDE SEQUENCE [LARGE SCALE GENOMIC DNA]</scope>
    <source>
        <strain evidence="4 5">KSNA2</strain>
    </source>
</reference>
<evidence type="ECO:0000259" key="3">
    <source>
        <dbReference type="PROSITE" id="PS51387"/>
    </source>
</evidence>
<sequence>MDSHILETFPVSYSYSDFTNWSKEVTGSHILTCAPANQQELLAVVNWAYKNNYHVRPVGMKHNWSTLTIANGDNNSSVLLVDLTKKLTKVSITKEGEHGFVTAQTGIAMQTLMTELEKQKLGFYATPAPGDLTLGGVLAIGGHGTCIPAAEEALAEGGSYGSVSNSIVSLSAVVWNAQSGEYELKTFKRDDAEIAAFMVHVGRALIFEATLQVPRNRRLRCQSYVNVPAKELFAAEDSGQRTFTHFLEQCGRAEIIWFPFTENPWLKIWTLEDHYPVTAKPVNAPFNYPFSDNLPVQISDLIKKINNGAPEFTPDLGKAQMELVSIGLGATLSGDLWGWSKDLLLYVKPSTLRVTANGYAIITRRDNIQRVLNDFAVKYEEMVSRYKERNSYPMNGPIEVRVTGLDKARDSTVANAVTADLSAIRPVDDKPEWDTAIWLDILTMPDTPDANKFYHEMETWIYSHFSGDYATVRVEWSKGWAYTDQAAWAADEVMSKEIPQSFGGSWQHARDVLDKYDPHYLFSSPLINTFFNSEK</sequence>
<evidence type="ECO:0000256" key="1">
    <source>
        <dbReference type="ARBA" id="ARBA00022630"/>
    </source>
</evidence>
<dbReference type="AlphaFoldDB" id="A0A4P8YD27"/>